<evidence type="ECO:0000313" key="9">
    <source>
        <dbReference type="EMBL" id="PIK48188.1"/>
    </source>
</evidence>
<accession>A0A2G8KJQ3</accession>
<evidence type="ECO:0000313" key="10">
    <source>
        <dbReference type="Proteomes" id="UP000230750"/>
    </source>
</evidence>
<keyword evidence="5" id="KW-0378">Hydrolase</keyword>
<protein>
    <recommendedName>
        <fullName evidence="3">Palmitoyl-protein thioesterase 1</fullName>
        <ecNumber evidence="2">3.1.2.22</ecNumber>
    </recommendedName>
    <alternativeName>
        <fullName evidence="8">Palmitoyl-protein hydrolase 1</fullName>
    </alternativeName>
</protein>
<dbReference type="EMBL" id="MRZV01000536">
    <property type="protein sequence ID" value="PIK48188.1"/>
    <property type="molecule type" value="Genomic_DNA"/>
</dbReference>
<dbReference type="GO" id="GO:0005764">
    <property type="term" value="C:lysosome"/>
    <property type="evidence" value="ECO:0007669"/>
    <property type="project" value="TreeGrafter"/>
</dbReference>
<dbReference type="AlphaFoldDB" id="A0A2G8KJQ3"/>
<keyword evidence="10" id="KW-1185">Reference proteome</keyword>
<dbReference type="STRING" id="307972.A0A2G8KJQ3"/>
<evidence type="ECO:0000256" key="4">
    <source>
        <dbReference type="ARBA" id="ARBA00022729"/>
    </source>
</evidence>
<dbReference type="FunFam" id="3.40.50.1820:FF:000107">
    <property type="entry name" value="Palmitoyl-protein thioesterase 1"/>
    <property type="match status" value="1"/>
</dbReference>
<evidence type="ECO:0000256" key="3">
    <source>
        <dbReference type="ARBA" id="ARBA00014212"/>
    </source>
</evidence>
<keyword evidence="4" id="KW-0732">Signal</keyword>
<dbReference type="PANTHER" id="PTHR11247">
    <property type="entry name" value="PALMITOYL-PROTEIN THIOESTERASE/DOLICHYLDIPHOSPHATASE 1"/>
    <property type="match status" value="1"/>
</dbReference>
<dbReference type="Proteomes" id="UP000230750">
    <property type="component" value="Unassembled WGS sequence"/>
</dbReference>
<dbReference type="EC" id="3.1.2.22" evidence="2"/>
<organism evidence="9 10">
    <name type="scientific">Stichopus japonicus</name>
    <name type="common">Sea cucumber</name>
    <dbReference type="NCBI Taxonomy" id="307972"/>
    <lineage>
        <taxon>Eukaryota</taxon>
        <taxon>Metazoa</taxon>
        <taxon>Echinodermata</taxon>
        <taxon>Eleutherozoa</taxon>
        <taxon>Echinozoa</taxon>
        <taxon>Holothuroidea</taxon>
        <taxon>Aspidochirotacea</taxon>
        <taxon>Aspidochirotida</taxon>
        <taxon>Stichopodidae</taxon>
        <taxon>Apostichopus</taxon>
    </lineage>
</organism>
<gene>
    <name evidence="9" type="ORF">BSL78_14931</name>
</gene>
<evidence type="ECO:0000256" key="8">
    <source>
        <dbReference type="ARBA" id="ARBA00031934"/>
    </source>
</evidence>
<evidence type="ECO:0000256" key="2">
    <source>
        <dbReference type="ARBA" id="ARBA00012423"/>
    </source>
</evidence>
<dbReference type="InterPro" id="IPR002472">
    <property type="entry name" value="Palm_thioest"/>
</dbReference>
<sequence length="325" mass="36383">MPSQVPYFEDVELSKFSEMIWKIVLSVVCTAILVHGELQRDGPVPVVIWHGMGSFKSIENYCDSCCNPLSMGSIKSMIEGHVPGVYVHSLMIGNGIVEDTTNGFLLNVNKQIKMACDIIANDTKLQNGYNAIGFSQGGQFLRAVAQRCPSPPMRNLISVGGQHQGVYGLPHCPGQSSTLCDYVRKLLNVGAYINIVQAEYWHDPLNEEEYWTASVFLADINQETTVNKDYKTNLQKLNKFVMVMFSEDTMVQPKESEWFGFYKPGQAKELYTLGESDLYLKDKLGLQAMDKAGKLVFLSSPTDHLQISTDWFVTNLIPYFNSTST</sequence>
<evidence type="ECO:0000256" key="7">
    <source>
        <dbReference type="ARBA" id="ARBA00023180"/>
    </source>
</evidence>
<name>A0A2G8KJQ3_STIJA</name>
<proteinExistence type="inferred from homology"/>
<comment type="similarity">
    <text evidence="1">Belongs to the palmitoyl-protein thioesterase family.</text>
</comment>
<evidence type="ECO:0000256" key="1">
    <source>
        <dbReference type="ARBA" id="ARBA00010758"/>
    </source>
</evidence>
<dbReference type="PANTHER" id="PTHR11247:SF8">
    <property type="entry name" value="PALMITOYL-PROTEIN THIOESTERASE 1"/>
    <property type="match status" value="1"/>
</dbReference>
<dbReference type="InterPro" id="IPR029058">
    <property type="entry name" value="AB_hydrolase_fold"/>
</dbReference>
<comment type="caution">
    <text evidence="9">The sequence shown here is derived from an EMBL/GenBank/DDBJ whole genome shotgun (WGS) entry which is preliminary data.</text>
</comment>
<dbReference type="SUPFAM" id="SSF53474">
    <property type="entry name" value="alpha/beta-Hydrolases"/>
    <property type="match status" value="1"/>
</dbReference>
<dbReference type="OrthoDB" id="10263094at2759"/>
<keyword evidence="6" id="KW-1015">Disulfide bond</keyword>
<dbReference type="Pfam" id="PF02089">
    <property type="entry name" value="Palm_thioest"/>
    <property type="match status" value="1"/>
</dbReference>
<dbReference type="Gene3D" id="3.40.50.1820">
    <property type="entry name" value="alpha/beta hydrolase"/>
    <property type="match status" value="1"/>
</dbReference>
<evidence type="ECO:0000256" key="5">
    <source>
        <dbReference type="ARBA" id="ARBA00022801"/>
    </source>
</evidence>
<dbReference type="GO" id="GO:0008474">
    <property type="term" value="F:palmitoyl-(protein) hydrolase activity"/>
    <property type="evidence" value="ECO:0007669"/>
    <property type="project" value="UniProtKB-EC"/>
</dbReference>
<dbReference type="PRINTS" id="PR00414">
    <property type="entry name" value="PPTHIESTRASE"/>
</dbReference>
<dbReference type="GO" id="GO:0006898">
    <property type="term" value="P:receptor-mediated endocytosis"/>
    <property type="evidence" value="ECO:0007669"/>
    <property type="project" value="TreeGrafter"/>
</dbReference>
<reference evidence="9 10" key="1">
    <citation type="journal article" date="2017" name="PLoS Biol.">
        <title>The sea cucumber genome provides insights into morphological evolution and visceral regeneration.</title>
        <authorList>
            <person name="Zhang X."/>
            <person name="Sun L."/>
            <person name="Yuan J."/>
            <person name="Sun Y."/>
            <person name="Gao Y."/>
            <person name="Zhang L."/>
            <person name="Li S."/>
            <person name="Dai H."/>
            <person name="Hamel J.F."/>
            <person name="Liu C."/>
            <person name="Yu Y."/>
            <person name="Liu S."/>
            <person name="Lin W."/>
            <person name="Guo K."/>
            <person name="Jin S."/>
            <person name="Xu P."/>
            <person name="Storey K.B."/>
            <person name="Huan P."/>
            <person name="Zhang T."/>
            <person name="Zhou Y."/>
            <person name="Zhang J."/>
            <person name="Lin C."/>
            <person name="Li X."/>
            <person name="Xing L."/>
            <person name="Huo D."/>
            <person name="Sun M."/>
            <person name="Wang L."/>
            <person name="Mercier A."/>
            <person name="Li F."/>
            <person name="Yang H."/>
            <person name="Xiang J."/>
        </authorList>
    </citation>
    <scope>NUCLEOTIDE SEQUENCE [LARGE SCALE GENOMIC DNA]</scope>
    <source>
        <strain evidence="9">Shaxun</strain>
        <tissue evidence="9">Muscle</tissue>
    </source>
</reference>
<evidence type="ECO:0000256" key="6">
    <source>
        <dbReference type="ARBA" id="ARBA00023157"/>
    </source>
</evidence>
<keyword evidence="7" id="KW-0325">Glycoprotein</keyword>